<comment type="caution">
    <text evidence="12">The sequence shown here is derived from an EMBL/GenBank/DDBJ whole genome shotgun (WGS) entry which is preliminary data.</text>
</comment>
<organism evidence="12 13">
    <name type="scientific">Streptococcus caprae</name>
    <dbReference type="NCBI Taxonomy" id="1640501"/>
    <lineage>
        <taxon>Bacteria</taxon>
        <taxon>Bacillati</taxon>
        <taxon>Bacillota</taxon>
        <taxon>Bacilli</taxon>
        <taxon>Lactobacillales</taxon>
        <taxon>Streptococcaceae</taxon>
        <taxon>Streptococcus</taxon>
    </lineage>
</organism>
<evidence type="ECO:0000256" key="8">
    <source>
        <dbReference type="ARBA" id="ARBA00023125"/>
    </source>
</evidence>
<dbReference type="InterPro" id="IPR027417">
    <property type="entry name" value="P-loop_NTPase"/>
</dbReference>
<dbReference type="RefSeq" id="WP_380428216.1">
    <property type="nucleotide sequence ID" value="NZ_JBHRZV010000053.1"/>
</dbReference>
<evidence type="ECO:0000256" key="7">
    <source>
        <dbReference type="ARBA" id="ARBA00022840"/>
    </source>
</evidence>
<keyword evidence="2" id="KW-0547">Nucleotide-binding</keyword>
<evidence type="ECO:0000256" key="5">
    <source>
        <dbReference type="ARBA" id="ARBA00022806"/>
    </source>
</evidence>
<evidence type="ECO:0000259" key="10">
    <source>
        <dbReference type="Pfam" id="PF12705"/>
    </source>
</evidence>
<dbReference type="PANTHER" id="PTHR30591">
    <property type="entry name" value="RECBCD ENZYME SUBUNIT RECC"/>
    <property type="match status" value="1"/>
</dbReference>
<dbReference type="SUPFAM" id="SSF52980">
    <property type="entry name" value="Restriction endonuclease-like"/>
    <property type="match status" value="1"/>
</dbReference>
<gene>
    <name evidence="12" type="primary">rexB</name>
    <name evidence="12" type="ORF">ACFORF_11115</name>
</gene>
<dbReference type="Proteomes" id="UP001595807">
    <property type="component" value="Unassembled WGS sequence"/>
</dbReference>
<keyword evidence="13" id="KW-1185">Reference proteome</keyword>
<evidence type="ECO:0000256" key="2">
    <source>
        <dbReference type="ARBA" id="ARBA00022741"/>
    </source>
</evidence>
<name>A0ABV8CY54_9STRE</name>
<evidence type="ECO:0000313" key="12">
    <source>
        <dbReference type="EMBL" id="MFC3929099.1"/>
    </source>
</evidence>
<dbReference type="EMBL" id="JBHRZV010000053">
    <property type="protein sequence ID" value="MFC3929099.1"/>
    <property type="molecule type" value="Genomic_DNA"/>
</dbReference>
<evidence type="ECO:0000256" key="9">
    <source>
        <dbReference type="ARBA" id="ARBA00023204"/>
    </source>
</evidence>
<dbReference type="PANTHER" id="PTHR30591:SF1">
    <property type="entry name" value="RECBCD ENZYME SUBUNIT RECC"/>
    <property type="match status" value="1"/>
</dbReference>
<dbReference type="InterPro" id="IPR011335">
    <property type="entry name" value="Restrct_endonuc-II-like"/>
</dbReference>
<dbReference type="InterPro" id="IPR049035">
    <property type="entry name" value="ADDB_N"/>
</dbReference>
<dbReference type="InterPro" id="IPR014141">
    <property type="entry name" value="DNA_helicase_suRexB"/>
</dbReference>
<keyword evidence="9" id="KW-0234">DNA repair</keyword>
<dbReference type="Gene3D" id="3.90.320.10">
    <property type="match status" value="1"/>
</dbReference>
<dbReference type="NCBIfam" id="TIGR02774">
    <property type="entry name" value="rexB_recomb"/>
    <property type="match status" value="1"/>
</dbReference>
<evidence type="ECO:0000259" key="11">
    <source>
        <dbReference type="Pfam" id="PF21445"/>
    </source>
</evidence>
<dbReference type="Pfam" id="PF21445">
    <property type="entry name" value="ADDB_N"/>
    <property type="match status" value="1"/>
</dbReference>
<dbReference type="InterPro" id="IPR011604">
    <property type="entry name" value="PDDEXK-like_dom_sf"/>
</dbReference>
<evidence type="ECO:0000256" key="4">
    <source>
        <dbReference type="ARBA" id="ARBA00022801"/>
    </source>
</evidence>
<keyword evidence="6" id="KW-0269">Exonuclease</keyword>
<reference evidence="13" key="1">
    <citation type="journal article" date="2019" name="Int. J. Syst. Evol. Microbiol.">
        <title>The Global Catalogue of Microorganisms (GCM) 10K type strain sequencing project: providing services to taxonomists for standard genome sequencing and annotation.</title>
        <authorList>
            <consortium name="The Broad Institute Genomics Platform"/>
            <consortium name="The Broad Institute Genome Sequencing Center for Infectious Disease"/>
            <person name="Wu L."/>
            <person name="Ma J."/>
        </authorList>
    </citation>
    <scope>NUCLEOTIDE SEQUENCE [LARGE SCALE GENOMIC DNA]</scope>
    <source>
        <strain evidence="13">CCUG 67170</strain>
    </source>
</reference>
<proteinExistence type="predicted"/>
<dbReference type="InterPro" id="IPR038726">
    <property type="entry name" value="PDDEXK_AddAB-type"/>
</dbReference>
<keyword evidence="1" id="KW-0540">Nuclease</keyword>
<evidence type="ECO:0000256" key="3">
    <source>
        <dbReference type="ARBA" id="ARBA00022763"/>
    </source>
</evidence>
<dbReference type="Pfam" id="PF12705">
    <property type="entry name" value="PDDEXK_1"/>
    <property type="match status" value="1"/>
</dbReference>
<feature type="domain" description="PD-(D/E)XK endonuclease-like" evidence="10">
    <location>
        <begin position="763"/>
        <end position="1046"/>
    </location>
</feature>
<evidence type="ECO:0000313" key="13">
    <source>
        <dbReference type="Proteomes" id="UP001595807"/>
    </source>
</evidence>
<dbReference type="SUPFAM" id="SSF52540">
    <property type="entry name" value="P-loop containing nucleoside triphosphate hydrolases"/>
    <property type="match status" value="1"/>
</dbReference>
<evidence type="ECO:0000256" key="6">
    <source>
        <dbReference type="ARBA" id="ARBA00022839"/>
    </source>
</evidence>
<dbReference type="Gene3D" id="3.40.50.300">
    <property type="entry name" value="P-loop containing nucleotide triphosphate hydrolases"/>
    <property type="match status" value="4"/>
</dbReference>
<keyword evidence="3" id="KW-0227">DNA damage</keyword>
<sequence length="1103" mass="124914">MKLLYTDMSQDLTAILAREAQSYVDQGKRVFYIAPNSLSFEKEKRVLSFLPEQASFGITITRFAQMARYFTLNHEGQEGKALDTLGLSMSFFKVLSQCDDGDLKVYGRLKKDPSFITNLVQLYEELKRSQLSIYDLEGVDSPKMADLVLIFTRLEASLLEQDYELQSKTQFFLQQVLSGALDSQLTDLVLVIDGFTRFSAEEEQVVQALQSRCSEIVIGVYGTEKAYRSTYTDGNIYQASVDFLRSLAQTYEVRPVYIPSDGLERTPSELDTQAKLALLSQKIESRHDFTDDGTKLVNPDTYPVQLWEAGNQREELEQVAKSIRGKLHDGYRYKDMLVLLGDVESYQLQLGQVFDQYEIPYYLGQAEPMAAHPLVHFVESLERLKRYNFRAEDLLNLLKSGLYGTFSRREIDKFEQYVTYADLKGQTQFARPIPENSKTRYDEEAIEVTRQAVMAPLEDFFKAQAQSATSLLEKFTQFLTAIDLPKNMADFAREASPVEVEHHQEVWKTFSQLLETMAELFGQDKLKLEDFLALLSAGMTTATYRLVPATVDVVNVRSYELIAPHANRFVYAIGLSQSNFPKVTKNTSLISDDERILLNEREEVVGKFDLPSQDNLRRNHYAAISLLNSATEELVLSRPQLFNEAEDAVSPYLHELEAIGFEVEDRWSLTHKQRPDDLGTYSALLSRLVELFQTSPEGEGLSKEDQTFWSVATRVLKKKLDQDGLHLPLIDNSLQTKPVAPEVMAAIFPTQSLAGAGQSYDLSLSASSLTQFYNNQYLYFLTHVLRLLEEESIHPDAIIHGNFLHRVFETFLKKPGSAIESVLEQTLSEAPFAEAYAFDAESQFSEQVLRDIARTTASLLEQDETVQVLGQELEFGSDQSQSPLILDLPGDKRLLIKGKIDRLDQNRINQAYGLVDYKSSDKSFNLGQLYNKLTPQLLTYILALQTPGALHKREGKDLTALHLTEPQVYRAAYLHAHQPEVSLNKAKNTDDLVSLATKDLTYKGLEVGDKGYSQEDLALMLAYTEKLYRDAAETILSGSFAINPYSKNGRAVEGDQLKAITGFEADLHLSQARHLTQFPRAKTKEVILETMRRELETNPGKEN</sequence>
<feature type="domain" description="ATP-dependent helicase/deoxyribonuclease subunit B N-terminal" evidence="11">
    <location>
        <begin position="25"/>
        <end position="265"/>
    </location>
</feature>
<keyword evidence="4" id="KW-0378">Hydrolase</keyword>
<keyword evidence="7" id="KW-0067">ATP-binding</keyword>
<evidence type="ECO:0000256" key="1">
    <source>
        <dbReference type="ARBA" id="ARBA00022722"/>
    </source>
</evidence>
<keyword evidence="5" id="KW-0347">Helicase</keyword>
<keyword evidence="8" id="KW-0238">DNA-binding</keyword>
<accession>A0ABV8CY54</accession>
<protein>
    <submittedName>
        <fullName evidence="12">ATP-dependent nuclease subunit B</fullName>
    </submittedName>
</protein>